<proteinExistence type="predicted"/>
<comment type="caution">
    <text evidence="1">The sequence shown here is derived from an EMBL/GenBank/DDBJ whole genome shotgun (WGS) entry which is preliminary data.</text>
</comment>
<keyword evidence="2" id="KW-1185">Reference proteome</keyword>
<organism evidence="1 2">
    <name type="scientific">Camellia lanceoleosa</name>
    <dbReference type="NCBI Taxonomy" id="1840588"/>
    <lineage>
        <taxon>Eukaryota</taxon>
        <taxon>Viridiplantae</taxon>
        <taxon>Streptophyta</taxon>
        <taxon>Embryophyta</taxon>
        <taxon>Tracheophyta</taxon>
        <taxon>Spermatophyta</taxon>
        <taxon>Magnoliopsida</taxon>
        <taxon>eudicotyledons</taxon>
        <taxon>Gunneridae</taxon>
        <taxon>Pentapetalae</taxon>
        <taxon>asterids</taxon>
        <taxon>Ericales</taxon>
        <taxon>Theaceae</taxon>
        <taxon>Camellia</taxon>
    </lineage>
</organism>
<accession>A0ACC0III2</accession>
<reference evidence="1 2" key="1">
    <citation type="journal article" date="2022" name="Plant J.">
        <title>Chromosome-level genome of Camellia lanceoleosa provides a valuable resource for understanding genome evolution and self-incompatibility.</title>
        <authorList>
            <person name="Gong W."/>
            <person name="Xiao S."/>
            <person name="Wang L."/>
            <person name="Liao Z."/>
            <person name="Chang Y."/>
            <person name="Mo W."/>
            <person name="Hu G."/>
            <person name="Li W."/>
            <person name="Zhao G."/>
            <person name="Zhu H."/>
            <person name="Hu X."/>
            <person name="Ji K."/>
            <person name="Xiang X."/>
            <person name="Song Q."/>
            <person name="Yuan D."/>
            <person name="Jin S."/>
            <person name="Zhang L."/>
        </authorList>
    </citation>
    <scope>NUCLEOTIDE SEQUENCE [LARGE SCALE GENOMIC DNA]</scope>
    <source>
        <strain evidence="1">SQ_2022a</strain>
    </source>
</reference>
<evidence type="ECO:0000313" key="1">
    <source>
        <dbReference type="EMBL" id="KAI8025171.1"/>
    </source>
</evidence>
<sequence length="211" mass="23105">MDMRLIEVTQTGNVESLLELIEEDPLMLHSVALVGAETPLHIAYLAVKNKQSEVLTVLMEHLKDLEKEDVLNNKDERGNTILHLAVASILLGGHIISEAIEEVNCLNNSGITVLDVLLLFRIAKEFQVQQGQRFAKRRDTLLVIAALIATTTYQATLSPPGGVWQDDSGQSSNKDDTSSTKPHIAGESVLASKYVAAYALFYVFKSTGFLA</sequence>
<protein>
    <submittedName>
        <fullName evidence="1">Ankyrin repeat-containing protein BDA1</fullName>
    </submittedName>
</protein>
<dbReference type="Proteomes" id="UP001060215">
    <property type="component" value="Chromosome 3"/>
</dbReference>
<evidence type="ECO:0000313" key="2">
    <source>
        <dbReference type="Proteomes" id="UP001060215"/>
    </source>
</evidence>
<gene>
    <name evidence="1" type="ORF">LOK49_LG02G00865</name>
</gene>
<name>A0ACC0III2_9ERIC</name>
<dbReference type="EMBL" id="CM045760">
    <property type="protein sequence ID" value="KAI8025171.1"/>
    <property type="molecule type" value="Genomic_DNA"/>
</dbReference>